<feature type="domain" description="G-protein coupled receptors family 1 profile" evidence="10">
    <location>
        <begin position="32"/>
        <end position="267"/>
    </location>
</feature>
<dbReference type="AlphaFoldDB" id="A0A6P8ISI0"/>
<evidence type="ECO:0000313" key="11">
    <source>
        <dbReference type="Proteomes" id="UP000515163"/>
    </source>
</evidence>
<evidence type="ECO:0000256" key="3">
    <source>
        <dbReference type="ARBA" id="ARBA00022692"/>
    </source>
</evidence>
<dbReference type="SUPFAM" id="SSF81321">
    <property type="entry name" value="Family A G protein-coupled receptor-like"/>
    <property type="match status" value="1"/>
</dbReference>
<dbReference type="Gene3D" id="1.20.1070.10">
    <property type="entry name" value="Rhodopsin 7-helix transmembrane proteins"/>
    <property type="match status" value="1"/>
</dbReference>
<dbReference type="PRINTS" id="PR00534">
    <property type="entry name" value="MCRFAMILY"/>
</dbReference>
<comment type="subcellular location">
    <subcellularLocation>
        <location evidence="1">Cell membrane</location>
        <topology evidence="1">Multi-pass membrane protein</topology>
    </subcellularLocation>
</comment>
<feature type="transmembrane region" description="Helical" evidence="9">
    <location>
        <begin position="52"/>
        <end position="73"/>
    </location>
</feature>
<dbReference type="InterPro" id="IPR017452">
    <property type="entry name" value="GPCR_Rhodpsn_7TM"/>
</dbReference>
<evidence type="ECO:0000256" key="7">
    <source>
        <dbReference type="ARBA" id="ARBA00023170"/>
    </source>
</evidence>
<dbReference type="Pfam" id="PF00001">
    <property type="entry name" value="7tm_1"/>
    <property type="match status" value="2"/>
</dbReference>
<reference evidence="12" key="1">
    <citation type="submission" date="2025-08" db="UniProtKB">
        <authorList>
            <consortium name="RefSeq"/>
        </authorList>
    </citation>
    <scope>IDENTIFICATION</scope>
    <source>
        <tissue evidence="12">Tentacle</tissue>
    </source>
</reference>
<organism evidence="11 12">
    <name type="scientific">Actinia tenebrosa</name>
    <name type="common">Australian red waratah sea anemone</name>
    <dbReference type="NCBI Taxonomy" id="6105"/>
    <lineage>
        <taxon>Eukaryota</taxon>
        <taxon>Metazoa</taxon>
        <taxon>Cnidaria</taxon>
        <taxon>Anthozoa</taxon>
        <taxon>Hexacorallia</taxon>
        <taxon>Actiniaria</taxon>
        <taxon>Actiniidae</taxon>
        <taxon>Actinia</taxon>
    </lineage>
</organism>
<gene>
    <name evidence="12" type="primary">LOC116304273</name>
</gene>
<feature type="transmembrane region" description="Helical" evidence="9">
    <location>
        <begin position="15"/>
        <end position="40"/>
    </location>
</feature>
<evidence type="ECO:0000313" key="12">
    <source>
        <dbReference type="RefSeq" id="XP_031569842.1"/>
    </source>
</evidence>
<dbReference type="SMART" id="SM01381">
    <property type="entry name" value="7TM_GPCR_Srsx"/>
    <property type="match status" value="1"/>
</dbReference>
<feature type="transmembrane region" description="Helical" evidence="9">
    <location>
        <begin position="215"/>
        <end position="238"/>
    </location>
</feature>
<keyword evidence="6 9" id="KW-0472">Membrane</keyword>
<feature type="transmembrane region" description="Helical" evidence="9">
    <location>
        <begin position="161"/>
        <end position="182"/>
    </location>
</feature>
<evidence type="ECO:0000256" key="8">
    <source>
        <dbReference type="ARBA" id="ARBA00023224"/>
    </source>
</evidence>
<dbReference type="InParanoid" id="A0A6P8ISI0"/>
<feature type="transmembrane region" description="Helical" evidence="9">
    <location>
        <begin position="250"/>
        <end position="270"/>
    </location>
</feature>
<dbReference type="OrthoDB" id="5951059at2759"/>
<dbReference type="InterPro" id="IPR000276">
    <property type="entry name" value="GPCR_Rhodpsn"/>
</dbReference>
<evidence type="ECO:0000256" key="1">
    <source>
        <dbReference type="ARBA" id="ARBA00004651"/>
    </source>
</evidence>
<keyword evidence="7" id="KW-0675">Receptor</keyword>
<dbReference type="PROSITE" id="PS50262">
    <property type="entry name" value="G_PROTEIN_RECEP_F1_2"/>
    <property type="match status" value="1"/>
</dbReference>
<proteinExistence type="predicted"/>
<keyword evidence="8" id="KW-0807">Transducer</keyword>
<feature type="transmembrane region" description="Helical" evidence="9">
    <location>
        <begin position="93"/>
        <end position="116"/>
    </location>
</feature>
<evidence type="ECO:0000256" key="9">
    <source>
        <dbReference type="SAM" id="Phobius"/>
    </source>
</evidence>
<name>A0A6P8ISI0_ACTTE</name>
<feature type="transmembrane region" description="Helical" evidence="9">
    <location>
        <begin position="137"/>
        <end position="155"/>
    </location>
</feature>
<keyword evidence="4 9" id="KW-1133">Transmembrane helix</keyword>
<dbReference type="GO" id="GO:0004977">
    <property type="term" value="F:melanocortin receptor activity"/>
    <property type="evidence" value="ECO:0007669"/>
    <property type="project" value="InterPro"/>
</dbReference>
<evidence type="ECO:0000256" key="5">
    <source>
        <dbReference type="ARBA" id="ARBA00023040"/>
    </source>
</evidence>
<protein>
    <submittedName>
        <fullName evidence="12">Octopamine receptor 1-like</fullName>
    </submittedName>
</protein>
<evidence type="ECO:0000259" key="10">
    <source>
        <dbReference type="PROSITE" id="PS50262"/>
    </source>
</evidence>
<evidence type="ECO:0000256" key="6">
    <source>
        <dbReference type="ARBA" id="ARBA00023136"/>
    </source>
</evidence>
<keyword evidence="2" id="KW-1003">Cell membrane</keyword>
<dbReference type="PANTHER" id="PTHR24248">
    <property type="entry name" value="ADRENERGIC RECEPTOR-RELATED G-PROTEIN COUPLED RECEPTOR"/>
    <property type="match status" value="1"/>
</dbReference>
<evidence type="ECO:0000256" key="4">
    <source>
        <dbReference type="ARBA" id="ARBA00022989"/>
    </source>
</evidence>
<keyword evidence="11" id="KW-1185">Reference proteome</keyword>
<dbReference type="KEGG" id="aten:116304273"/>
<keyword evidence="3 9" id="KW-0812">Transmembrane</keyword>
<dbReference type="PANTHER" id="PTHR24248:SF72">
    <property type="entry name" value="G-PROTEIN COUPLED RECEPTORS FAMILY 1 PROFILE DOMAIN-CONTAINING PROTEIN"/>
    <property type="match status" value="1"/>
</dbReference>
<accession>A0A6P8ISI0</accession>
<dbReference type="CDD" id="cd14967">
    <property type="entry name" value="7tmA_amine_R-like"/>
    <property type="match status" value="1"/>
</dbReference>
<evidence type="ECO:0000256" key="2">
    <source>
        <dbReference type="ARBA" id="ARBA00022475"/>
    </source>
</evidence>
<dbReference type="PRINTS" id="PR00237">
    <property type="entry name" value="GPCRRHODOPSN"/>
</dbReference>
<dbReference type="RefSeq" id="XP_031569842.1">
    <property type="nucleotide sequence ID" value="XM_031713982.1"/>
</dbReference>
<sequence>MNTTSSTSQEGPAVVVVYSVALFVVIVLALLGNSVVFVAFYRSSALHNASVAFILSLAVTDILVASISIPIWLSFQLNQCFYLSNVLCNKTTYTVWKCVDVLFSTASIMNLCAISIDKFIVITKPLHYPNIMTSKRANIALAAIWIFAVSLAALVTVHWDFFPTFVFIVSFIFPSFIMIYSYSRIFKTALSQARRVFPIRQTYYFKRELKAAKTLAIVMGTFIACWAPFFLVNLIVSYRPDLFPSAVTTAGIKLLHYINSALNPLIYSLSNKEFRYKILRVLPCKLGRRNNTHMIDRVVFWSTTFSQSADLGNTSFPRQKSLRVNRKE</sequence>
<dbReference type="InterPro" id="IPR001671">
    <property type="entry name" value="Melcrt_ACTH_rcpt"/>
</dbReference>
<dbReference type="GeneID" id="116304273"/>
<dbReference type="Proteomes" id="UP000515163">
    <property type="component" value="Unplaced"/>
</dbReference>
<keyword evidence="5" id="KW-0297">G-protein coupled receptor</keyword>
<dbReference type="GO" id="GO:0005886">
    <property type="term" value="C:plasma membrane"/>
    <property type="evidence" value="ECO:0007669"/>
    <property type="project" value="UniProtKB-SubCell"/>
</dbReference>